<dbReference type="Proteomes" id="UP000215086">
    <property type="component" value="Chromosome"/>
</dbReference>
<dbReference type="PANTHER" id="PTHR34512">
    <property type="entry name" value="CELL SURFACE PROTEIN"/>
    <property type="match status" value="1"/>
</dbReference>
<feature type="domain" description="Pyrrolo-quinoline quinone repeat" evidence="1">
    <location>
        <begin position="96"/>
        <end position="351"/>
    </location>
</feature>
<dbReference type="KEGG" id="ttf:THTE_1584"/>
<evidence type="ECO:0000313" key="3">
    <source>
        <dbReference type="Proteomes" id="UP000215086"/>
    </source>
</evidence>
<dbReference type="InterPro" id="IPR015943">
    <property type="entry name" value="WD40/YVTN_repeat-like_dom_sf"/>
</dbReference>
<accession>A0A286RE00</accession>
<organism evidence="2 3">
    <name type="scientific">Thermogutta terrifontis</name>
    <dbReference type="NCBI Taxonomy" id="1331910"/>
    <lineage>
        <taxon>Bacteria</taxon>
        <taxon>Pseudomonadati</taxon>
        <taxon>Planctomycetota</taxon>
        <taxon>Planctomycetia</taxon>
        <taxon>Pirellulales</taxon>
        <taxon>Thermoguttaceae</taxon>
        <taxon>Thermogutta</taxon>
    </lineage>
</organism>
<dbReference type="SMART" id="SM00564">
    <property type="entry name" value="PQQ"/>
    <property type="match status" value="2"/>
</dbReference>
<dbReference type="SUPFAM" id="SSF50998">
    <property type="entry name" value="Quinoprotein alcohol dehydrogenase-like"/>
    <property type="match status" value="1"/>
</dbReference>
<keyword evidence="3" id="KW-1185">Reference proteome</keyword>
<dbReference type="InterPro" id="IPR002372">
    <property type="entry name" value="PQQ_rpt_dom"/>
</dbReference>
<proteinExistence type="predicted"/>
<sequence length="444" mass="49843">MMSQRFFIILTALIGLGLSALPSAVMKSVYADDWPQWRGPNRDGVWRETGIIDRFDGPEIKLRWRAKISGGYSGPTVADGRVFVTDRLTEPEEQERVLAFDVRTGRPLWVFSYPCPYKNVTYRTGPRASVTIHEGLAYALGTMGHLLCLEAATGKVVWKKIPGVDWEVRVPTWGVAAAPLVVGDLLIVQIGAREGCVVALDRKTGEVRWTALEDDASYSAPIAIRQGEHDVVVVWTGERLAGLEAHTGRILWEVPFTHRRWIDAIISPVFDPASGRLFISCFDDGSLMLQLDPERLTVKKLWARKGKNEIETDALHCLMSSPILELNWIYGVDSYGQFRCLDAKNGDRIWENTTLTSQLRWGTLHMVQQADRVWMFNDQGELIIARLSPQGIDIISRARLLRPTRGQLPRGEGVTWSHPAFAGRHVFNRNDEELVCADLSADAQ</sequence>
<dbReference type="EMBL" id="CP018477">
    <property type="protein sequence ID" value="ASV74186.1"/>
    <property type="molecule type" value="Genomic_DNA"/>
</dbReference>
<dbReference type="InterPro" id="IPR011047">
    <property type="entry name" value="Quinoprotein_ADH-like_sf"/>
</dbReference>
<reference evidence="2 3" key="1">
    <citation type="journal article" name="Front. Microbiol.">
        <title>Sugar Metabolism of the First Thermophilic Planctomycete Thermogutta terrifontis: Comparative Genomic and Transcriptomic Approaches.</title>
        <authorList>
            <person name="Elcheninov A.G."/>
            <person name="Menzel P."/>
            <person name="Gudbergsdottir S.R."/>
            <person name="Slesarev A.I."/>
            <person name="Kadnikov V.V."/>
            <person name="Krogh A."/>
            <person name="Bonch-Osmolovskaya E.A."/>
            <person name="Peng X."/>
            <person name="Kublanov I.V."/>
        </authorList>
    </citation>
    <scope>NUCLEOTIDE SEQUENCE [LARGE SCALE GENOMIC DNA]</scope>
    <source>
        <strain evidence="2 3">R1</strain>
    </source>
</reference>
<dbReference type="RefSeq" id="WP_237260212.1">
    <property type="nucleotide sequence ID" value="NZ_CP018477.1"/>
</dbReference>
<gene>
    <name evidence="2" type="ORF">THTE_1584</name>
</gene>
<name>A0A286RE00_9BACT</name>
<protein>
    <recommendedName>
        <fullName evidence="1">Pyrrolo-quinoline quinone repeat domain-containing protein</fullName>
    </recommendedName>
</protein>
<dbReference type="Gene3D" id="2.130.10.10">
    <property type="entry name" value="YVTN repeat-like/Quinoprotein amine dehydrogenase"/>
    <property type="match status" value="1"/>
</dbReference>
<evidence type="ECO:0000313" key="2">
    <source>
        <dbReference type="EMBL" id="ASV74186.1"/>
    </source>
</evidence>
<dbReference type="InterPro" id="IPR018391">
    <property type="entry name" value="PQQ_b-propeller_rpt"/>
</dbReference>
<dbReference type="Pfam" id="PF13360">
    <property type="entry name" value="PQQ_2"/>
    <property type="match status" value="1"/>
</dbReference>
<dbReference type="AlphaFoldDB" id="A0A286RE00"/>
<evidence type="ECO:0000259" key="1">
    <source>
        <dbReference type="Pfam" id="PF13360"/>
    </source>
</evidence>
<dbReference type="PANTHER" id="PTHR34512:SF30">
    <property type="entry name" value="OUTER MEMBRANE PROTEIN ASSEMBLY FACTOR BAMB"/>
    <property type="match status" value="1"/>
</dbReference>